<gene>
    <name evidence="8" type="ORF">A4X03_0g5006</name>
    <name evidence="7" type="ORF">JKIAZH3_G8984</name>
</gene>
<sequence>MAPADDPVRFPSRPRPRTRSRPSSNSVTLALYAKASDEAEKNPNLRRLSLLGSFLVALSAGSNYAFSSWAPQMQESAHLSSTSLNIVGLAGNAGVYLSGPVIGRWVDKSGPKHALLFGAVLVAAGYASLSAAYSGSWSFHSTAALAFFNLLTGLGNSAAFAAAMNAQAKSWDGSKRGTATAFVLSGFGLSAFFYSTLSHSLFPGNTADYLLLLSLGSASFYILGYFIIKVLPPADSPMLRRHRTMSSTDGALEATSQSEDPEDLPGLTRSSSQNGHKYNRRRSSSDIGARAWLTQDELSSAGEEDEDEDEEDDDVYGARSNERQGLLRHGAPATGEGANEGGLGRADGASALANGKGRMIPGIGRPFSSSNGAGAGSSNAAPAAAAAPASTGSVDITGWKLIRTTDFILLFLIMTAISGSGLLLINNCGTITRTLYDYNKRIHNGTSESLALWMEEYHADKILTVPTFAALPTVSLRTQSSSSGNRDWPEFLHKTLGLFDSSMNTHKIVYRPSPDVLASLGRPFGRRGDNATMSAAPMLGNLTRLALDEHALVQQMQAHQVSAISLGNALGRILIGLLSDLLVNYTSPPMRVWLLALVSLLAVSSQALAAIPDVITTVSRLLIVSSLTGLMYGTLFGISPSLAFEWFGMKHFSQNWGIVSLSPVVAGNVFNILFGRVFDAHVPADAPSHQCPYGEECYRSVFVVTTVCCLVAAVLSVVLIIRRAGWPGSERR</sequence>
<feature type="transmembrane region" description="Helical" evidence="6">
    <location>
        <begin position="623"/>
        <end position="644"/>
    </location>
</feature>
<evidence type="ECO:0000256" key="5">
    <source>
        <dbReference type="SAM" id="MobiDB-lite"/>
    </source>
</evidence>
<feature type="region of interest" description="Disordered" evidence="5">
    <location>
        <begin position="240"/>
        <end position="291"/>
    </location>
</feature>
<comment type="caution">
    <text evidence="8">The sequence shown here is derived from an EMBL/GenBank/DDBJ whole genome shotgun (WGS) entry which is preliminary data.</text>
</comment>
<name>A0A177V9N1_9BASI</name>
<evidence type="ECO:0000256" key="1">
    <source>
        <dbReference type="ARBA" id="ARBA00004141"/>
    </source>
</evidence>
<feature type="transmembrane region" description="Helical" evidence="6">
    <location>
        <begin position="145"/>
        <end position="166"/>
    </location>
</feature>
<feature type="transmembrane region" description="Helical" evidence="6">
    <location>
        <begin position="178"/>
        <end position="197"/>
    </location>
</feature>
<protein>
    <recommendedName>
        <fullName evidence="11">Nodulin-like domain-containing protein</fullName>
    </recommendedName>
</protein>
<feature type="transmembrane region" description="Helical" evidence="6">
    <location>
        <begin position="209"/>
        <end position="231"/>
    </location>
</feature>
<evidence type="ECO:0000313" key="9">
    <source>
        <dbReference type="Proteomes" id="UP000077671"/>
    </source>
</evidence>
<feature type="compositionally biased region" description="Polar residues" evidence="5">
    <location>
        <begin position="245"/>
        <end position="258"/>
    </location>
</feature>
<feature type="transmembrane region" description="Helical" evidence="6">
    <location>
        <begin position="656"/>
        <end position="678"/>
    </location>
</feature>
<feature type="transmembrane region" description="Helical" evidence="6">
    <location>
        <begin position="113"/>
        <end position="133"/>
    </location>
</feature>
<dbReference type="AlphaFoldDB" id="A0A177V9N1"/>
<evidence type="ECO:0008006" key="11">
    <source>
        <dbReference type="Google" id="ProtNLM"/>
    </source>
</evidence>
<feature type="region of interest" description="Disordered" evidence="5">
    <location>
        <begin position="1"/>
        <end position="26"/>
    </location>
</feature>
<dbReference type="GO" id="GO:0022857">
    <property type="term" value="F:transmembrane transporter activity"/>
    <property type="evidence" value="ECO:0007669"/>
    <property type="project" value="InterPro"/>
</dbReference>
<reference evidence="8" key="2">
    <citation type="journal article" date="2019" name="IMA Fungus">
        <title>Genome sequencing and comparison of five Tilletia species to identify candidate genes for the detection of regulated species infecting wheat.</title>
        <authorList>
            <person name="Nguyen H.D.T."/>
            <person name="Sultana T."/>
            <person name="Kesanakurti P."/>
            <person name="Hambleton S."/>
        </authorList>
    </citation>
    <scope>NUCLEOTIDE SEQUENCE</scope>
    <source>
        <strain evidence="8">DAOMC 238032</strain>
    </source>
</reference>
<dbReference type="InterPro" id="IPR011701">
    <property type="entry name" value="MFS"/>
</dbReference>
<dbReference type="Proteomes" id="UP000836402">
    <property type="component" value="Unassembled WGS sequence"/>
</dbReference>
<dbReference type="SUPFAM" id="SSF103473">
    <property type="entry name" value="MFS general substrate transporter"/>
    <property type="match status" value="2"/>
</dbReference>
<feature type="transmembrane region" description="Helical" evidence="6">
    <location>
        <begin position="592"/>
        <end position="611"/>
    </location>
</feature>
<dbReference type="PANTHER" id="PTHR21576">
    <property type="entry name" value="UNCHARACTERIZED NODULIN-LIKE PROTEIN"/>
    <property type="match status" value="1"/>
</dbReference>
<keyword evidence="3 6" id="KW-1133">Transmembrane helix</keyword>
<organism evidence="8 9">
    <name type="scientific">Tilletia caries</name>
    <name type="common">wheat bunt fungus</name>
    <dbReference type="NCBI Taxonomy" id="13290"/>
    <lineage>
        <taxon>Eukaryota</taxon>
        <taxon>Fungi</taxon>
        <taxon>Dikarya</taxon>
        <taxon>Basidiomycota</taxon>
        <taxon>Ustilaginomycotina</taxon>
        <taxon>Exobasidiomycetes</taxon>
        <taxon>Tilletiales</taxon>
        <taxon>Tilletiaceae</taxon>
        <taxon>Tilletia</taxon>
    </lineage>
</organism>
<evidence type="ECO:0000256" key="3">
    <source>
        <dbReference type="ARBA" id="ARBA00022989"/>
    </source>
</evidence>
<evidence type="ECO:0000313" key="8">
    <source>
        <dbReference type="EMBL" id="KAE8256840.1"/>
    </source>
</evidence>
<keyword evidence="2 6" id="KW-0812">Transmembrane</keyword>
<comment type="subcellular location">
    <subcellularLocation>
        <location evidence="1">Membrane</location>
        <topology evidence="1">Multi-pass membrane protein</topology>
    </subcellularLocation>
</comment>
<evidence type="ECO:0000313" key="7">
    <source>
        <dbReference type="EMBL" id="CAD6918834.1"/>
    </source>
</evidence>
<evidence type="ECO:0000256" key="2">
    <source>
        <dbReference type="ARBA" id="ARBA00022692"/>
    </source>
</evidence>
<feature type="region of interest" description="Disordered" evidence="5">
    <location>
        <begin position="322"/>
        <end position="350"/>
    </location>
</feature>
<dbReference type="EMBL" id="CAJHJG010002218">
    <property type="protein sequence ID" value="CAD6918834.1"/>
    <property type="molecule type" value="Genomic_DNA"/>
</dbReference>
<proteinExistence type="predicted"/>
<feature type="transmembrane region" description="Helical" evidence="6">
    <location>
        <begin position="698"/>
        <end position="721"/>
    </location>
</feature>
<reference evidence="7" key="3">
    <citation type="submission" date="2020-10" db="EMBL/GenBank/DDBJ databases">
        <authorList>
            <person name="Sedaghatjoo S."/>
        </authorList>
    </citation>
    <scope>NUCLEOTIDE SEQUENCE</scope>
    <source>
        <strain evidence="7">AZH3</strain>
    </source>
</reference>
<evidence type="ECO:0000256" key="6">
    <source>
        <dbReference type="SAM" id="Phobius"/>
    </source>
</evidence>
<dbReference type="InterPro" id="IPR036259">
    <property type="entry name" value="MFS_trans_sf"/>
</dbReference>
<keyword evidence="10" id="KW-1185">Reference proteome</keyword>
<reference evidence="8" key="1">
    <citation type="submission" date="2016-04" db="EMBL/GenBank/DDBJ databases">
        <authorList>
            <person name="Nguyen H.D."/>
            <person name="Kesanakurti P."/>
            <person name="Cullis J."/>
            <person name="Levesque C.A."/>
            <person name="Hambleton S."/>
        </authorList>
    </citation>
    <scope>NUCLEOTIDE SEQUENCE</scope>
    <source>
        <strain evidence="8">DAOMC 238032</strain>
    </source>
</reference>
<dbReference type="GO" id="GO:0000329">
    <property type="term" value="C:fungal-type vacuole membrane"/>
    <property type="evidence" value="ECO:0007669"/>
    <property type="project" value="TreeGrafter"/>
</dbReference>
<evidence type="ECO:0000313" key="10">
    <source>
        <dbReference type="Proteomes" id="UP000836402"/>
    </source>
</evidence>
<keyword evidence="4 6" id="KW-0472">Membrane</keyword>
<feature type="transmembrane region" description="Helical" evidence="6">
    <location>
        <begin position="48"/>
        <end position="66"/>
    </location>
</feature>
<dbReference type="PANTHER" id="PTHR21576:SF160">
    <property type="entry name" value="NODULIN-LIKE DOMAIN-CONTAINING PROTEIN"/>
    <property type="match status" value="1"/>
</dbReference>
<evidence type="ECO:0000256" key="4">
    <source>
        <dbReference type="ARBA" id="ARBA00023136"/>
    </source>
</evidence>
<dbReference type="Gene3D" id="1.20.1250.20">
    <property type="entry name" value="MFS general substrate transporter like domains"/>
    <property type="match status" value="2"/>
</dbReference>
<feature type="transmembrane region" description="Helical" evidence="6">
    <location>
        <begin position="407"/>
        <end position="425"/>
    </location>
</feature>
<feature type="transmembrane region" description="Helical" evidence="6">
    <location>
        <begin position="86"/>
        <end position="106"/>
    </location>
</feature>
<dbReference type="Proteomes" id="UP000077671">
    <property type="component" value="Unassembled WGS sequence"/>
</dbReference>
<dbReference type="Pfam" id="PF07690">
    <property type="entry name" value="MFS_1"/>
    <property type="match status" value="1"/>
</dbReference>
<dbReference type="EMBL" id="LWDD02000742">
    <property type="protein sequence ID" value="KAE8256840.1"/>
    <property type="molecule type" value="Genomic_DNA"/>
</dbReference>
<accession>A0A177V9N1</accession>